<dbReference type="RefSeq" id="WP_128489608.1">
    <property type="nucleotide sequence ID" value="NZ_JBHLXB010000001.1"/>
</dbReference>
<dbReference type="Pfam" id="PF04290">
    <property type="entry name" value="DctQ"/>
    <property type="match status" value="1"/>
</dbReference>
<feature type="domain" description="Tripartite ATP-independent periplasmic transporters DctQ component" evidence="10">
    <location>
        <begin position="34"/>
        <end position="167"/>
    </location>
</feature>
<keyword evidence="2 9" id="KW-0813">Transport</keyword>
<organism evidence="11 12">
    <name type="scientific">Falsigemmobacter intermedius</name>
    <dbReference type="NCBI Taxonomy" id="1553448"/>
    <lineage>
        <taxon>Bacteria</taxon>
        <taxon>Pseudomonadati</taxon>
        <taxon>Pseudomonadota</taxon>
        <taxon>Alphaproteobacteria</taxon>
        <taxon>Rhodobacterales</taxon>
        <taxon>Paracoccaceae</taxon>
        <taxon>Falsigemmobacter</taxon>
    </lineage>
</organism>
<feature type="transmembrane region" description="Helical" evidence="9">
    <location>
        <begin position="21"/>
        <end position="44"/>
    </location>
</feature>
<comment type="function">
    <text evidence="9">Part of the tripartite ATP-independent periplasmic (TRAP) transport system.</text>
</comment>
<dbReference type="OrthoDB" id="4250245at2"/>
<comment type="caution">
    <text evidence="11">The sequence shown here is derived from an EMBL/GenBank/DDBJ whole genome shotgun (WGS) entry which is preliminary data.</text>
</comment>
<proteinExistence type="inferred from homology"/>
<evidence type="ECO:0000256" key="1">
    <source>
        <dbReference type="ARBA" id="ARBA00004429"/>
    </source>
</evidence>
<name>A0A444MAI2_9RHOB</name>
<evidence type="ECO:0000256" key="2">
    <source>
        <dbReference type="ARBA" id="ARBA00022448"/>
    </source>
</evidence>
<evidence type="ECO:0000256" key="4">
    <source>
        <dbReference type="ARBA" id="ARBA00022519"/>
    </source>
</evidence>
<feature type="transmembrane region" description="Helical" evidence="9">
    <location>
        <begin position="98"/>
        <end position="119"/>
    </location>
</feature>
<evidence type="ECO:0000313" key="11">
    <source>
        <dbReference type="EMBL" id="RWY40433.1"/>
    </source>
</evidence>
<dbReference type="GO" id="GO:0005886">
    <property type="term" value="C:plasma membrane"/>
    <property type="evidence" value="ECO:0007669"/>
    <property type="project" value="UniProtKB-SubCell"/>
</dbReference>
<keyword evidence="3" id="KW-1003">Cell membrane</keyword>
<comment type="subunit">
    <text evidence="9">The complex comprises the extracytoplasmic solute receptor protein and the two transmembrane proteins.</text>
</comment>
<keyword evidence="7 9" id="KW-0472">Membrane</keyword>
<dbReference type="Proteomes" id="UP000287168">
    <property type="component" value="Unassembled WGS sequence"/>
</dbReference>
<keyword evidence="12" id="KW-1185">Reference proteome</keyword>
<keyword evidence="6 9" id="KW-1133">Transmembrane helix</keyword>
<sequence>MSEPQTVRVSAFGLVLERATHWLAMAGTVCVLLMMLHITLEVVLRYTLGIVLPGTLIYVANYYMLFVLFLPFALLELKNRHLAVDVVVQHLPEGVQRFLKLMARVVTTLIMGAMTWAAWGQAMGKFRLGETIDQGNSSVIVWPGYFAIVAGCALMTLVAAARALELIVNRDLGLGEESSE</sequence>
<evidence type="ECO:0000256" key="6">
    <source>
        <dbReference type="ARBA" id="ARBA00022989"/>
    </source>
</evidence>
<dbReference type="AlphaFoldDB" id="A0A444MAI2"/>
<evidence type="ECO:0000313" key="12">
    <source>
        <dbReference type="Proteomes" id="UP000287168"/>
    </source>
</evidence>
<keyword evidence="4 9" id="KW-0997">Cell inner membrane</keyword>
<evidence type="ECO:0000256" key="7">
    <source>
        <dbReference type="ARBA" id="ARBA00023136"/>
    </source>
</evidence>
<dbReference type="InterPro" id="IPR007387">
    <property type="entry name" value="TRAP_DctQ"/>
</dbReference>
<dbReference type="InterPro" id="IPR055348">
    <property type="entry name" value="DctQ"/>
</dbReference>
<protein>
    <recommendedName>
        <fullName evidence="9">TRAP transporter small permease protein</fullName>
    </recommendedName>
</protein>
<evidence type="ECO:0000256" key="9">
    <source>
        <dbReference type="RuleBase" id="RU369079"/>
    </source>
</evidence>
<comment type="subcellular location">
    <subcellularLocation>
        <location evidence="1 9">Cell inner membrane</location>
        <topology evidence="1 9">Multi-pass membrane protein</topology>
    </subcellularLocation>
</comment>
<evidence type="ECO:0000256" key="3">
    <source>
        <dbReference type="ARBA" id="ARBA00022475"/>
    </source>
</evidence>
<reference evidence="11 12" key="1">
    <citation type="journal article" date="2015" name="Int. J. Syst. Evol. Microbiol.">
        <title>Gemmobacter intermedius sp. nov., isolated from a white stork (Ciconia ciconia).</title>
        <authorList>
            <person name="Kampfer P."/>
            <person name="Jerzak L."/>
            <person name="Wilharm G."/>
            <person name="Golke J."/>
            <person name="Busse H.J."/>
            <person name="Glaeser S.P."/>
        </authorList>
    </citation>
    <scope>NUCLEOTIDE SEQUENCE [LARGE SCALE GENOMIC DNA]</scope>
    <source>
        <strain evidence="11 12">119/4</strain>
    </source>
</reference>
<feature type="transmembrane region" description="Helical" evidence="9">
    <location>
        <begin position="56"/>
        <end position="77"/>
    </location>
</feature>
<evidence type="ECO:0000259" key="10">
    <source>
        <dbReference type="Pfam" id="PF04290"/>
    </source>
</evidence>
<dbReference type="EMBL" id="SBLC01000016">
    <property type="protein sequence ID" value="RWY40433.1"/>
    <property type="molecule type" value="Genomic_DNA"/>
</dbReference>
<feature type="transmembrane region" description="Helical" evidence="9">
    <location>
        <begin position="139"/>
        <end position="160"/>
    </location>
</feature>
<evidence type="ECO:0000256" key="8">
    <source>
        <dbReference type="ARBA" id="ARBA00038436"/>
    </source>
</evidence>
<comment type="similarity">
    <text evidence="8 9">Belongs to the TRAP transporter small permease family.</text>
</comment>
<dbReference type="PANTHER" id="PTHR35011">
    <property type="entry name" value="2,3-DIKETO-L-GULONATE TRAP TRANSPORTER SMALL PERMEASE PROTEIN YIAM"/>
    <property type="match status" value="1"/>
</dbReference>
<dbReference type="GO" id="GO:0022857">
    <property type="term" value="F:transmembrane transporter activity"/>
    <property type="evidence" value="ECO:0007669"/>
    <property type="project" value="UniProtKB-UniRule"/>
</dbReference>
<keyword evidence="5 9" id="KW-0812">Transmembrane</keyword>
<accession>A0A444MAI2</accession>
<gene>
    <name evidence="11" type="ORF">EP867_12240</name>
</gene>
<evidence type="ECO:0000256" key="5">
    <source>
        <dbReference type="ARBA" id="ARBA00022692"/>
    </source>
</evidence>